<organism evidence="1 2">
    <name type="scientific">Coprinellus micaceus</name>
    <name type="common">Glistening ink-cap mushroom</name>
    <name type="synonym">Coprinus micaceus</name>
    <dbReference type="NCBI Taxonomy" id="71717"/>
    <lineage>
        <taxon>Eukaryota</taxon>
        <taxon>Fungi</taxon>
        <taxon>Dikarya</taxon>
        <taxon>Basidiomycota</taxon>
        <taxon>Agaricomycotina</taxon>
        <taxon>Agaricomycetes</taxon>
        <taxon>Agaricomycetidae</taxon>
        <taxon>Agaricales</taxon>
        <taxon>Agaricineae</taxon>
        <taxon>Psathyrellaceae</taxon>
        <taxon>Coprinellus</taxon>
    </lineage>
</organism>
<dbReference type="Proteomes" id="UP000298030">
    <property type="component" value="Unassembled WGS sequence"/>
</dbReference>
<comment type="caution">
    <text evidence="1">The sequence shown here is derived from an EMBL/GenBank/DDBJ whole genome shotgun (WGS) entry which is preliminary data.</text>
</comment>
<reference evidence="1 2" key="1">
    <citation type="journal article" date="2019" name="Nat. Ecol. Evol.">
        <title>Megaphylogeny resolves global patterns of mushroom evolution.</title>
        <authorList>
            <person name="Varga T."/>
            <person name="Krizsan K."/>
            <person name="Foldi C."/>
            <person name="Dima B."/>
            <person name="Sanchez-Garcia M."/>
            <person name="Sanchez-Ramirez S."/>
            <person name="Szollosi G.J."/>
            <person name="Szarkandi J.G."/>
            <person name="Papp V."/>
            <person name="Albert L."/>
            <person name="Andreopoulos W."/>
            <person name="Angelini C."/>
            <person name="Antonin V."/>
            <person name="Barry K.W."/>
            <person name="Bougher N.L."/>
            <person name="Buchanan P."/>
            <person name="Buyck B."/>
            <person name="Bense V."/>
            <person name="Catcheside P."/>
            <person name="Chovatia M."/>
            <person name="Cooper J."/>
            <person name="Damon W."/>
            <person name="Desjardin D."/>
            <person name="Finy P."/>
            <person name="Geml J."/>
            <person name="Haridas S."/>
            <person name="Hughes K."/>
            <person name="Justo A."/>
            <person name="Karasinski D."/>
            <person name="Kautmanova I."/>
            <person name="Kiss B."/>
            <person name="Kocsube S."/>
            <person name="Kotiranta H."/>
            <person name="LaButti K.M."/>
            <person name="Lechner B.E."/>
            <person name="Liimatainen K."/>
            <person name="Lipzen A."/>
            <person name="Lukacs Z."/>
            <person name="Mihaltcheva S."/>
            <person name="Morgado L.N."/>
            <person name="Niskanen T."/>
            <person name="Noordeloos M.E."/>
            <person name="Ohm R.A."/>
            <person name="Ortiz-Santana B."/>
            <person name="Ovrebo C."/>
            <person name="Racz N."/>
            <person name="Riley R."/>
            <person name="Savchenko A."/>
            <person name="Shiryaev A."/>
            <person name="Soop K."/>
            <person name="Spirin V."/>
            <person name="Szebenyi C."/>
            <person name="Tomsovsky M."/>
            <person name="Tulloss R.E."/>
            <person name="Uehling J."/>
            <person name="Grigoriev I.V."/>
            <person name="Vagvolgyi C."/>
            <person name="Papp T."/>
            <person name="Martin F.M."/>
            <person name="Miettinen O."/>
            <person name="Hibbett D.S."/>
            <person name="Nagy L.G."/>
        </authorList>
    </citation>
    <scope>NUCLEOTIDE SEQUENCE [LARGE SCALE GENOMIC DNA]</scope>
    <source>
        <strain evidence="1 2">FP101781</strain>
    </source>
</reference>
<dbReference type="AlphaFoldDB" id="A0A4Y7SX76"/>
<protein>
    <submittedName>
        <fullName evidence="1">Uncharacterized protein</fullName>
    </submittedName>
</protein>
<evidence type="ECO:0000313" key="2">
    <source>
        <dbReference type="Proteomes" id="UP000298030"/>
    </source>
</evidence>
<accession>A0A4Y7SX76</accession>
<gene>
    <name evidence="1" type="ORF">FA13DRAFT_1737488</name>
</gene>
<dbReference type="EMBL" id="QPFP01000049">
    <property type="protein sequence ID" value="TEB26311.1"/>
    <property type="molecule type" value="Genomic_DNA"/>
</dbReference>
<name>A0A4Y7SX76_COPMI</name>
<sequence length="166" mass="18046">MSLGGCRQQWVSPRSAEASGLATKQEAIANSRLTKSMHKEQRSVIIIPLSGSMSRLPSLSSVSSELLGAVLRALRNRYHPDFGIACTFRRPGRVPLRSASVKSIGCVEGMPGPNPRQLCRCVTTPQSYALHRRPQPSPKACHGKGTERHGNYPLSYVVHAVLLCTS</sequence>
<proteinExistence type="predicted"/>
<keyword evidence="2" id="KW-1185">Reference proteome</keyword>
<evidence type="ECO:0000313" key="1">
    <source>
        <dbReference type="EMBL" id="TEB26311.1"/>
    </source>
</evidence>